<accession>A0A396GN43</accession>
<comment type="caution">
    <text evidence="2">The sequence shown here is derived from an EMBL/GenBank/DDBJ whole genome shotgun (WGS) entry which is preliminary data.</text>
</comment>
<protein>
    <recommendedName>
        <fullName evidence="3">Transmembrane protein</fullName>
    </recommendedName>
</protein>
<sequence length="138" mass="14922">MILHNMDLIRNLSFFERFSEISRLRRGESVVIDGTPISAEEDVGRADVEEDDSITGSDVVLYGPAYSVRALVGEVNGDADFTTGAGSGSWCCGGLVARGGRVVDSDLGELWVGFVCGVIGVLHFFGFLDKKREKRGVF</sequence>
<evidence type="ECO:0008006" key="3">
    <source>
        <dbReference type="Google" id="ProtNLM"/>
    </source>
</evidence>
<evidence type="ECO:0000313" key="2">
    <source>
        <dbReference type="EMBL" id="RHN40984.1"/>
    </source>
</evidence>
<keyword evidence="1" id="KW-0812">Transmembrane</keyword>
<gene>
    <name evidence="2" type="ORF">MtrunA17_Chr8g0361101</name>
</gene>
<reference evidence="2" key="1">
    <citation type="journal article" date="2018" name="Nat. Plants">
        <title>Whole-genome landscape of Medicago truncatula symbiotic genes.</title>
        <authorList>
            <person name="Pecrix Y."/>
            <person name="Gamas P."/>
            <person name="Carrere S."/>
        </authorList>
    </citation>
    <scope>NUCLEOTIDE SEQUENCE</scope>
    <source>
        <tissue evidence="2">Leaves</tissue>
    </source>
</reference>
<organism evidence="2">
    <name type="scientific">Medicago truncatula</name>
    <name type="common">Barrel medic</name>
    <name type="synonym">Medicago tribuloides</name>
    <dbReference type="NCBI Taxonomy" id="3880"/>
    <lineage>
        <taxon>Eukaryota</taxon>
        <taxon>Viridiplantae</taxon>
        <taxon>Streptophyta</taxon>
        <taxon>Embryophyta</taxon>
        <taxon>Tracheophyta</taxon>
        <taxon>Spermatophyta</taxon>
        <taxon>Magnoliopsida</taxon>
        <taxon>eudicotyledons</taxon>
        <taxon>Gunneridae</taxon>
        <taxon>Pentapetalae</taxon>
        <taxon>rosids</taxon>
        <taxon>fabids</taxon>
        <taxon>Fabales</taxon>
        <taxon>Fabaceae</taxon>
        <taxon>Papilionoideae</taxon>
        <taxon>50 kb inversion clade</taxon>
        <taxon>NPAAA clade</taxon>
        <taxon>Hologalegina</taxon>
        <taxon>IRL clade</taxon>
        <taxon>Trifolieae</taxon>
        <taxon>Medicago</taxon>
    </lineage>
</organism>
<keyword evidence="1" id="KW-1133">Transmembrane helix</keyword>
<dbReference type="Gramene" id="rna47247">
    <property type="protein sequence ID" value="RHN40984.1"/>
    <property type="gene ID" value="gene47247"/>
</dbReference>
<dbReference type="EMBL" id="PSQE01000008">
    <property type="protein sequence ID" value="RHN40984.1"/>
    <property type="molecule type" value="Genomic_DNA"/>
</dbReference>
<evidence type="ECO:0000256" key="1">
    <source>
        <dbReference type="SAM" id="Phobius"/>
    </source>
</evidence>
<keyword evidence="1" id="KW-0472">Membrane</keyword>
<proteinExistence type="predicted"/>
<dbReference type="Proteomes" id="UP000265566">
    <property type="component" value="Chromosome 8"/>
</dbReference>
<feature type="transmembrane region" description="Helical" evidence="1">
    <location>
        <begin position="110"/>
        <end position="128"/>
    </location>
</feature>
<dbReference type="AlphaFoldDB" id="A0A396GN43"/>
<name>A0A396GN43_MEDTR</name>